<organism>
    <name type="scientific">Physcomitrium patens</name>
    <name type="common">Spreading-leaved earth moss</name>
    <name type="synonym">Physcomitrella patens</name>
    <dbReference type="NCBI Taxonomy" id="3218"/>
    <lineage>
        <taxon>Eukaryota</taxon>
        <taxon>Viridiplantae</taxon>
        <taxon>Streptophyta</taxon>
        <taxon>Embryophyta</taxon>
        <taxon>Bryophyta</taxon>
        <taxon>Bryophytina</taxon>
        <taxon>Bryopsida</taxon>
        <taxon>Funariidae</taxon>
        <taxon>Funariales</taxon>
        <taxon>Funariaceae</taxon>
        <taxon>Physcomitrium</taxon>
    </lineage>
</organism>
<dbReference type="HOGENOM" id="CLU_2313393_0_0_1"/>
<proteinExistence type="predicted"/>
<name>A9U7S0_PHYPA</name>
<protein>
    <submittedName>
        <fullName evidence="1">Predicted protein</fullName>
    </submittedName>
</protein>
<gene>
    <name evidence="1" type="ORF">PHYPADRAFT_104031</name>
</gene>
<reference evidence="1" key="1">
    <citation type="journal article" date="2008" name="Science">
        <title>The Physcomitrella genome reveals evolutionary insights into the conquest of land by plants.</title>
        <authorList>
            <person name="Rensing S."/>
            <person name="Lang D."/>
            <person name="Zimmer A."/>
            <person name="Terry A."/>
            <person name="Salamov A."/>
            <person name="Shapiro H."/>
            <person name="Nishiyama T."/>
            <person name="Perroud P.-F."/>
            <person name="Lindquist E."/>
            <person name="Kamisugi Y."/>
            <person name="Tanahashi T."/>
            <person name="Sakakibara K."/>
            <person name="Fujita T."/>
            <person name="Oishi K."/>
            <person name="Shin-I T."/>
            <person name="Kuroki Y."/>
            <person name="Toyoda A."/>
            <person name="Suzuki Y."/>
            <person name="Hashimoto A."/>
            <person name="Yamaguchi K."/>
            <person name="Sugano A."/>
            <person name="Kohara Y."/>
            <person name="Fujiyama A."/>
            <person name="Anterola A."/>
            <person name="Aoki S."/>
            <person name="Ashton N."/>
            <person name="Barbazuk W.B."/>
            <person name="Barker E."/>
            <person name="Bennetzen J."/>
            <person name="Bezanilla M."/>
            <person name="Blankenship R."/>
            <person name="Cho S.H."/>
            <person name="Dutcher S."/>
            <person name="Estelle M."/>
            <person name="Fawcett J.A."/>
            <person name="Gundlach H."/>
            <person name="Hanada K."/>
            <person name="Heyl A."/>
            <person name="Hicks K.A."/>
            <person name="Hugh J."/>
            <person name="Lohr M."/>
            <person name="Mayer K."/>
            <person name="Melkozernov A."/>
            <person name="Murata T."/>
            <person name="Nelson D."/>
            <person name="Pils B."/>
            <person name="Prigge M."/>
            <person name="Reiss B."/>
            <person name="Renner T."/>
            <person name="Rombauts S."/>
            <person name="Rushton P."/>
            <person name="Sanderfoot A."/>
            <person name="Schween G."/>
            <person name="Shiu S.-H."/>
            <person name="Stueber K."/>
            <person name="Theodoulou F.L."/>
            <person name="Tu H."/>
            <person name="Van de Peer Y."/>
            <person name="Verrier P.J."/>
            <person name="Waters E."/>
            <person name="Wood A."/>
            <person name="Yang L."/>
            <person name="Cove D."/>
            <person name="Cuming A."/>
            <person name="Hasebe M."/>
            <person name="Lucas S."/>
            <person name="Mishler D.B."/>
            <person name="Reski R."/>
            <person name="Grigoriev I."/>
            <person name="Quatrano R.S."/>
            <person name="Boore J.L."/>
        </authorList>
    </citation>
    <scope>NUCLEOTIDE SEQUENCE [LARGE SCALE GENOMIC DNA]</scope>
</reference>
<evidence type="ECO:0000313" key="1">
    <source>
        <dbReference type="EMBL" id="EDQ48283.1"/>
    </source>
</evidence>
<feature type="non-terminal residue" evidence="1">
    <location>
        <position position="100"/>
    </location>
</feature>
<sequence>MARLLRQVPSGFVSPPHSEQVLLSRYFVKKLIACEIKGKLLLHNGSDFKMHQRNFIECYAFEPNPVCSIRFGILQLKDQLGNERALAVIGDLADPFDELG</sequence>
<accession>A9U7S0</accession>
<dbReference type="AlphaFoldDB" id="A9U7S0"/>
<dbReference type="EMBL" id="DS546632">
    <property type="protein sequence ID" value="EDQ48283.1"/>
    <property type="molecule type" value="Genomic_DNA"/>
</dbReference>